<dbReference type="InterPro" id="IPR003495">
    <property type="entry name" value="CobW/HypB/UreG_nucleotide-bd"/>
</dbReference>
<dbReference type="STRING" id="58919.A0A316Z855"/>
<dbReference type="RefSeq" id="XP_025597401.1">
    <property type="nucleotide sequence ID" value="XM_025744233.1"/>
</dbReference>
<reference evidence="3 4" key="1">
    <citation type="journal article" date="2018" name="Mol. Biol. Evol.">
        <title>Broad Genomic Sampling Reveals a Smut Pathogenic Ancestry of the Fungal Clade Ustilaginomycotina.</title>
        <authorList>
            <person name="Kijpornyongpan T."/>
            <person name="Mondo S.J."/>
            <person name="Barry K."/>
            <person name="Sandor L."/>
            <person name="Lee J."/>
            <person name="Lipzen A."/>
            <person name="Pangilinan J."/>
            <person name="LaButti K."/>
            <person name="Hainaut M."/>
            <person name="Henrissat B."/>
            <person name="Grigoriev I.V."/>
            <person name="Spatafora J.W."/>
            <person name="Aime M.C."/>
        </authorList>
    </citation>
    <scope>NUCLEOTIDE SEQUENCE [LARGE SCALE GENOMIC DNA]</scope>
    <source>
        <strain evidence="3 4">MCA 4186</strain>
    </source>
</reference>
<dbReference type="PANTHER" id="PTHR43603:SF1">
    <property type="entry name" value="ZINC-REGULATED GTPASE METALLOPROTEIN ACTIVATOR 1"/>
    <property type="match status" value="1"/>
</dbReference>
<dbReference type="Gene3D" id="3.40.50.300">
    <property type="entry name" value="P-loop containing nucleotide triphosphate hydrolases"/>
    <property type="match status" value="1"/>
</dbReference>
<feature type="region of interest" description="Disordered" evidence="1">
    <location>
        <begin position="1"/>
        <end position="20"/>
    </location>
</feature>
<dbReference type="SMART" id="SM00833">
    <property type="entry name" value="CobW_C"/>
    <property type="match status" value="1"/>
</dbReference>
<gene>
    <name evidence="3" type="ORF">FA09DRAFT_339610</name>
</gene>
<feature type="domain" description="CobW C-terminal" evidence="2">
    <location>
        <begin position="308"/>
        <end position="491"/>
    </location>
</feature>
<dbReference type="Pfam" id="PF07683">
    <property type="entry name" value="CobW_C"/>
    <property type="match status" value="1"/>
</dbReference>
<evidence type="ECO:0000313" key="4">
    <source>
        <dbReference type="Proteomes" id="UP000245946"/>
    </source>
</evidence>
<dbReference type="InterPro" id="IPR011629">
    <property type="entry name" value="CobW-like_C"/>
</dbReference>
<proteinExistence type="predicted"/>
<organism evidence="3 4">
    <name type="scientific">Tilletiopsis washingtonensis</name>
    <dbReference type="NCBI Taxonomy" id="58919"/>
    <lineage>
        <taxon>Eukaryota</taxon>
        <taxon>Fungi</taxon>
        <taxon>Dikarya</taxon>
        <taxon>Basidiomycota</taxon>
        <taxon>Ustilaginomycotina</taxon>
        <taxon>Exobasidiomycetes</taxon>
        <taxon>Entylomatales</taxon>
        <taxon>Entylomatales incertae sedis</taxon>
        <taxon>Tilletiopsis</taxon>
    </lineage>
</organism>
<feature type="region of interest" description="Disordered" evidence="1">
    <location>
        <begin position="343"/>
        <end position="385"/>
    </location>
</feature>
<dbReference type="GeneID" id="37271777"/>
<accession>A0A316Z855</accession>
<sequence>MAPSVDIRPAPSPPASKGSRVGKLPVTLLSGFLGAGKTTLLRHILTANHGLGRIAVIVNDMGALNIDASILRNANLTQKQERVVQMQNGCICCTLRGDLLEEVAQLAQNDNIDYLVIESTGISEPQQVAEAFSPEFAAMHAQAADDLEEEMRNDPESAKLNAKVAQILADGGLSTVSRLDCAVSLVDAVNVFADFETADFLIDRNVDGTVPEEDDRCISDLMVDQIEFANVVIISKVDLVSEAEVERIRGLVAKLNPEAICLTAKHGDVDLKQILNTGRFDYAKAAMGAGWLRSLNEEVLPETEEYGIGSFVYRARRPFAPLRLWQLIRKDFVVVQAEYVDDGEDVNDKEDDESDDEQMKDAEAEDDEAADSDEKEEAQPQLNPAARLASKKVSPIFGGLLRSKGFVWLATRPVMYGEWSQAGVMLTLTGGGRWHCEVPYEDWPEDEEIIAAIKRDFSGPWKDRRQELVFIGSGMGGGYEKAIRKALDECLLTDAEWAQWEKVMNSKKLKTMEKKQKALEALFDDGFEEWVDDNDHEGHNHD</sequence>
<dbReference type="PANTHER" id="PTHR43603">
    <property type="entry name" value="COBW DOMAIN-CONTAINING PROTEIN DDB_G0274527"/>
    <property type="match status" value="1"/>
</dbReference>
<dbReference type="SUPFAM" id="SSF52540">
    <property type="entry name" value="P-loop containing nucleoside triphosphate hydrolases"/>
    <property type="match status" value="1"/>
</dbReference>
<feature type="compositionally biased region" description="Acidic residues" evidence="1">
    <location>
        <begin position="343"/>
        <end position="356"/>
    </location>
</feature>
<dbReference type="InterPro" id="IPR051927">
    <property type="entry name" value="Zn_Chap_cDPG_Synth"/>
</dbReference>
<evidence type="ECO:0000313" key="3">
    <source>
        <dbReference type="EMBL" id="PWN97122.1"/>
    </source>
</evidence>
<feature type="compositionally biased region" description="Acidic residues" evidence="1">
    <location>
        <begin position="363"/>
        <end position="376"/>
    </location>
</feature>
<dbReference type="OrthoDB" id="272672at2759"/>
<keyword evidence="4" id="KW-1185">Reference proteome</keyword>
<dbReference type="InterPro" id="IPR027417">
    <property type="entry name" value="P-loop_NTPase"/>
</dbReference>
<dbReference type="CDD" id="cd03112">
    <property type="entry name" value="CobW-like"/>
    <property type="match status" value="1"/>
</dbReference>
<dbReference type="Pfam" id="PF02492">
    <property type="entry name" value="cobW"/>
    <property type="match status" value="2"/>
</dbReference>
<dbReference type="Proteomes" id="UP000245946">
    <property type="component" value="Unassembled WGS sequence"/>
</dbReference>
<dbReference type="AlphaFoldDB" id="A0A316Z855"/>
<evidence type="ECO:0000259" key="2">
    <source>
        <dbReference type="SMART" id="SM00833"/>
    </source>
</evidence>
<dbReference type="SUPFAM" id="SSF90002">
    <property type="entry name" value="Hypothetical protein YjiA, C-terminal domain"/>
    <property type="match status" value="1"/>
</dbReference>
<protein>
    <submittedName>
        <fullName evidence="3">CobW-domain-containing protein</fullName>
    </submittedName>
</protein>
<dbReference type="EMBL" id="KZ819296">
    <property type="protein sequence ID" value="PWN97122.1"/>
    <property type="molecule type" value="Genomic_DNA"/>
</dbReference>
<name>A0A316Z855_9BASI</name>
<evidence type="ECO:0000256" key="1">
    <source>
        <dbReference type="SAM" id="MobiDB-lite"/>
    </source>
</evidence>